<dbReference type="CDD" id="cd22191">
    <property type="entry name" value="DPBB_RlpA_EXP_N-like"/>
    <property type="match status" value="1"/>
</dbReference>
<name>A0A369JVS4_HYPMA</name>
<accession>A0A369JVS4</accession>
<keyword evidence="4" id="KW-1185">Reference proteome</keyword>
<comment type="caution">
    <text evidence="3">The sequence shown here is derived from an EMBL/GenBank/DDBJ whole genome shotgun (WGS) entry which is preliminary data.</text>
</comment>
<dbReference type="Gene3D" id="2.40.40.10">
    <property type="entry name" value="RlpA-like domain"/>
    <property type="match status" value="1"/>
</dbReference>
<evidence type="ECO:0000256" key="1">
    <source>
        <dbReference type="ARBA" id="ARBA00022729"/>
    </source>
</evidence>
<dbReference type="Proteomes" id="UP000076154">
    <property type="component" value="Unassembled WGS sequence"/>
</dbReference>
<evidence type="ECO:0000313" key="4">
    <source>
        <dbReference type="Proteomes" id="UP000076154"/>
    </source>
</evidence>
<organism evidence="3 4">
    <name type="scientific">Hypsizygus marmoreus</name>
    <name type="common">White beech mushroom</name>
    <name type="synonym">Agaricus marmoreus</name>
    <dbReference type="NCBI Taxonomy" id="39966"/>
    <lineage>
        <taxon>Eukaryota</taxon>
        <taxon>Fungi</taxon>
        <taxon>Dikarya</taxon>
        <taxon>Basidiomycota</taxon>
        <taxon>Agaricomycotina</taxon>
        <taxon>Agaricomycetes</taxon>
        <taxon>Agaricomycetidae</taxon>
        <taxon>Agaricales</taxon>
        <taxon>Tricholomatineae</taxon>
        <taxon>Lyophyllaceae</taxon>
        <taxon>Hypsizygus</taxon>
    </lineage>
</organism>
<sequence length="130" mass="13756">MQSSFGLYTLFIACFALAFSAVGIAVPVESSSSLTKRDLTGKATWFNVGLGSCGLTNVDSDYIVALSPAQGSHCNQQIRITDETTGVSATATVRDTCPGCGADDLDLSPSLFSHFESLDKGTFQVNWSFI</sequence>
<evidence type="ECO:0000256" key="2">
    <source>
        <dbReference type="SAM" id="SignalP"/>
    </source>
</evidence>
<dbReference type="PANTHER" id="PTHR31836:SF25">
    <property type="entry name" value="RLPA-LIKE PROTEIN DOUBLE-PSI BETA-BARREL DOMAIN-CONTAINING PROTEIN"/>
    <property type="match status" value="1"/>
</dbReference>
<dbReference type="EMBL" id="LUEZ02000041">
    <property type="protein sequence ID" value="RDB25330.1"/>
    <property type="molecule type" value="Genomic_DNA"/>
</dbReference>
<evidence type="ECO:0000313" key="3">
    <source>
        <dbReference type="EMBL" id="RDB25330.1"/>
    </source>
</evidence>
<proteinExistence type="predicted"/>
<reference evidence="3" key="1">
    <citation type="submission" date="2018-04" db="EMBL/GenBank/DDBJ databases">
        <title>Whole genome sequencing of Hypsizygus marmoreus.</title>
        <authorList>
            <person name="Choi I.-G."/>
            <person name="Min B."/>
            <person name="Kim J.-G."/>
            <person name="Kim S."/>
            <person name="Oh Y.-L."/>
            <person name="Kong W.-S."/>
            <person name="Park H."/>
            <person name="Jeong J."/>
            <person name="Song E.-S."/>
        </authorList>
    </citation>
    <scope>NUCLEOTIDE SEQUENCE [LARGE SCALE GENOMIC DNA]</scope>
    <source>
        <strain evidence="3">51987-8</strain>
    </source>
</reference>
<keyword evidence="1 2" id="KW-0732">Signal</keyword>
<dbReference type="OrthoDB" id="623670at2759"/>
<dbReference type="InParanoid" id="A0A369JVS4"/>
<gene>
    <name evidence="3" type="ORF">Hypma_007562</name>
</gene>
<feature type="signal peptide" evidence="2">
    <location>
        <begin position="1"/>
        <end position="25"/>
    </location>
</feature>
<protein>
    <recommendedName>
        <fullName evidence="5">RlpA-like protein double-psi beta-barrel domain-containing protein</fullName>
    </recommendedName>
</protein>
<dbReference type="InterPro" id="IPR051477">
    <property type="entry name" value="Expansin_CellWall"/>
</dbReference>
<dbReference type="PANTHER" id="PTHR31836">
    <property type="match status" value="1"/>
</dbReference>
<dbReference type="AlphaFoldDB" id="A0A369JVS4"/>
<dbReference type="STRING" id="39966.A0A369JVS4"/>
<evidence type="ECO:0008006" key="5">
    <source>
        <dbReference type="Google" id="ProtNLM"/>
    </source>
</evidence>
<feature type="chain" id="PRO_5016694827" description="RlpA-like protein double-psi beta-barrel domain-containing protein" evidence="2">
    <location>
        <begin position="26"/>
        <end position="130"/>
    </location>
</feature>
<dbReference type="SUPFAM" id="SSF50685">
    <property type="entry name" value="Barwin-like endoglucanases"/>
    <property type="match status" value="1"/>
</dbReference>
<dbReference type="InterPro" id="IPR036908">
    <property type="entry name" value="RlpA-like_sf"/>
</dbReference>